<keyword evidence="1" id="KW-1133">Transmembrane helix</keyword>
<organism evidence="2">
    <name type="scientific">viral metagenome</name>
    <dbReference type="NCBI Taxonomy" id="1070528"/>
    <lineage>
        <taxon>unclassified sequences</taxon>
        <taxon>metagenomes</taxon>
        <taxon>organismal metagenomes</taxon>
    </lineage>
</organism>
<evidence type="ECO:0000313" key="2">
    <source>
        <dbReference type="EMBL" id="QHT05236.1"/>
    </source>
</evidence>
<reference evidence="2" key="1">
    <citation type="journal article" date="2020" name="Nature">
        <title>Giant virus diversity and host interactions through global metagenomics.</title>
        <authorList>
            <person name="Schulz F."/>
            <person name="Roux S."/>
            <person name="Paez-Espino D."/>
            <person name="Jungbluth S."/>
            <person name="Walsh D.A."/>
            <person name="Denef V.J."/>
            <person name="McMahon K.D."/>
            <person name="Konstantinidis K.T."/>
            <person name="Eloe-Fadrosh E.A."/>
            <person name="Kyrpides N.C."/>
            <person name="Woyke T."/>
        </authorList>
    </citation>
    <scope>NUCLEOTIDE SEQUENCE</scope>
    <source>
        <strain evidence="2">GVMAG-M-3300021375-17</strain>
    </source>
</reference>
<keyword evidence="1" id="KW-0472">Membrane</keyword>
<proteinExistence type="predicted"/>
<feature type="transmembrane region" description="Helical" evidence="1">
    <location>
        <begin position="51"/>
        <end position="69"/>
    </location>
</feature>
<dbReference type="AlphaFoldDB" id="A0A6C0CKC8"/>
<keyword evidence="1" id="KW-0812">Transmembrane</keyword>
<sequence>MVSLCQYQNLFGKPDTGIHSYRIANIAVIDVIVTFIMAYFLSMFFPQFPTYVFIIGFFLLGIIIHRIFCVRTTIDKLLFP</sequence>
<dbReference type="EMBL" id="MN739451">
    <property type="protein sequence ID" value="QHT05236.1"/>
    <property type="molecule type" value="Genomic_DNA"/>
</dbReference>
<name>A0A6C0CKC8_9ZZZZ</name>
<feature type="transmembrane region" description="Helical" evidence="1">
    <location>
        <begin position="23"/>
        <end position="45"/>
    </location>
</feature>
<evidence type="ECO:0000256" key="1">
    <source>
        <dbReference type="SAM" id="Phobius"/>
    </source>
</evidence>
<protein>
    <submittedName>
        <fullName evidence="2">Uncharacterized protein</fullName>
    </submittedName>
</protein>
<accession>A0A6C0CKC8</accession>